<dbReference type="InterPro" id="IPR014914">
    <property type="entry name" value="RES_dom"/>
</dbReference>
<dbReference type="Proteomes" id="UP000323164">
    <property type="component" value="Unassembled WGS sequence"/>
</dbReference>
<sequence length="206" mass="22293">MQTHPPVTTREKDLDKALKDTFPASDPLSVTAHLTATPTSDSLVESDRSADHPGTVTVYRIVRDEQKDKPFAGDAADAGRWTSEGTPAIYATLSPGTALLEFLAHCDDTPPASAYLARAQIPVERIDVLQAYPSTWRQHPYRRDVQQVGDAWSAAHRSLAAKVPSAICEEASNLIINPAHVDSPLIQGVQVTPIGIDPRLRRIAGS</sequence>
<protein>
    <submittedName>
        <fullName evidence="3">RES domain-containing protein</fullName>
    </submittedName>
</protein>
<dbReference type="Pfam" id="PF08808">
    <property type="entry name" value="RES"/>
    <property type="match status" value="1"/>
</dbReference>
<comment type="caution">
    <text evidence="3">The sequence shown here is derived from an EMBL/GenBank/DDBJ whole genome shotgun (WGS) entry which is preliminary data.</text>
</comment>
<keyword evidence="4" id="KW-1185">Reference proteome</keyword>
<accession>A0A5D8ZAW3</accession>
<dbReference type="OrthoDB" id="9789501at2"/>
<feature type="domain" description="RES" evidence="2">
    <location>
        <begin position="70"/>
        <end position="188"/>
    </location>
</feature>
<proteinExistence type="predicted"/>
<dbReference type="EMBL" id="VTRV01000068">
    <property type="protein sequence ID" value="TZF89824.1"/>
    <property type="molecule type" value="Genomic_DNA"/>
</dbReference>
<name>A0A5D8ZAW3_9GAMM</name>
<evidence type="ECO:0000313" key="4">
    <source>
        <dbReference type="Proteomes" id="UP000323164"/>
    </source>
</evidence>
<evidence type="ECO:0000313" key="3">
    <source>
        <dbReference type="EMBL" id="TZF89824.1"/>
    </source>
</evidence>
<evidence type="ECO:0000259" key="2">
    <source>
        <dbReference type="SMART" id="SM00953"/>
    </source>
</evidence>
<evidence type="ECO:0000256" key="1">
    <source>
        <dbReference type="SAM" id="MobiDB-lite"/>
    </source>
</evidence>
<dbReference type="SMART" id="SM00953">
    <property type="entry name" value="RES"/>
    <property type="match status" value="1"/>
</dbReference>
<dbReference type="RefSeq" id="WP_149352778.1">
    <property type="nucleotide sequence ID" value="NZ_VTRV01000068.1"/>
</dbReference>
<reference evidence="3 4" key="1">
    <citation type="submission" date="2019-08" db="EMBL/GenBank/DDBJ databases">
        <title>Draft genome sequence of Lysobacter sp. UKS-15.</title>
        <authorList>
            <person name="Im W.-T."/>
        </authorList>
    </citation>
    <scope>NUCLEOTIDE SEQUENCE [LARGE SCALE GENOMIC DNA]</scope>
    <source>
        <strain evidence="3 4">UKS-15</strain>
    </source>
</reference>
<feature type="region of interest" description="Disordered" evidence="1">
    <location>
        <begin position="29"/>
        <end position="51"/>
    </location>
</feature>
<organism evidence="3 4">
    <name type="scientific">Cognatilysobacter lacus</name>
    <dbReference type="NCBI Taxonomy" id="1643323"/>
    <lineage>
        <taxon>Bacteria</taxon>
        <taxon>Pseudomonadati</taxon>
        <taxon>Pseudomonadota</taxon>
        <taxon>Gammaproteobacteria</taxon>
        <taxon>Lysobacterales</taxon>
        <taxon>Lysobacteraceae</taxon>
        <taxon>Cognatilysobacter</taxon>
    </lineage>
</organism>
<gene>
    <name evidence="3" type="ORF">FW784_07755</name>
</gene>
<feature type="compositionally biased region" description="Polar residues" evidence="1">
    <location>
        <begin position="32"/>
        <end position="43"/>
    </location>
</feature>
<dbReference type="AlphaFoldDB" id="A0A5D8ZAW3"/>